<evidence type="ECO:0000313" key="2">
    <source>
        <dbReference type="Proteomes" id="UP000789920"/>
    </source>
</evidence>
<reference evidence="1" key="1">
    <citation type="submission" date="2021-06" db="EMBL/GenBank/DDBJ databases">
        <authorList>
            <person name="Kallberg Y."/>
            <person name="Tangrot J."/>
            <person name="Rosling A."/>
        </authorList>
    </citation>
    <scope>NUCLEOTIDE SEQUENCE</scope>
    <source>
        <strain evidence="1">MA461A</strain>
    </source>
</reference>
<evidence type="ECO:0000313" key="1">
    <source>
        <dbReference type="EMBL" id="CAG8477864.1"/>
    </source>
</evidence>
<keyword evidence="2" id="KW-1185">Reference proteome</keyword>
<gene>
    <name evidence="1" type="ORF">RPERSI_LOCUS853</name>
</gene>
<name>A0ACA9KJW9_9GLOM</name>
<comment type="caution">
    <text evidence="1">The sequence shown here is derived from an EMBL/GenBank/DDBJ whole genome shotgun (WGS) entry which is preliminary data.</text>
</comment>
<feature type="non-terminal residue" evidence="1">
    <location>
        <position position="1"/>
    </location>
</feature>
<dbReference type="EMBL" id="CAJVQC010000690">
    <property type="protein sequence ID" value="CAG8477864.1"/>
    <property type="molecule type" value="Genomic_DNA"/>
</dbReference>
<protein>
    <submittedName>
        <fullName evidence="1">34077_t:CDS:1</fullName>
    </submittedName>
</protein>
<proteinExistence type="predicted"/>
<accession>A0ACA9KJW9</accession>
<sequence>VHGKTDICTPNQTIILTEKASKNLHYNFSPKYINKKPLPNPFLVNQQEKKYDFESDDNDKEFNTSLTIVDRKNTEWIVNGINIRECLKEYQLKNNLSKMCLEYYDIIFFNFTNEGFLKTLDENIITQMFSDISESEIEITVENEVKLLLDSIIDRDIKNTKERLNQVKEEDTFLFENKFALNFVRHMVTLMEDINLLIDPMSEGTYISSVLAPIFDQFFLKNKKQWHASYGETCLKVSAKDKNSQKEDSERRSPGKKIDTIIKLREENEEFSVIEISELPMKNDWSHYKGDRLKIGKMLKTIMNHFAEMNPSSDITLIKLYGLQTYCMV</sequence>
<dbReference type="Proteomes" id="UP000789920">
    <property type="component" value="Unassembled WGS sequence"/>
</dbReference>
<organism evidence="1 2">
    <name type="scientific">Racocetra persica</name>
    <dbReference type="NCBI Taxonomy" id="160502"/>
    <lineage>
        <taxon>Eukaryota</taxon>
        <taxon>Fungi</taxon>
        <taxon>Fungi incertae sedis</taxon>
        <taxon>Mucoromycota</taxon>
        <taxon>Glomeromycotina</taxon>
        <taxon>Glomeromycetes</taxon>
        <taxon>Diversisporales</taxon>
        <taxon>Gigasporaceae</taxon>
        <taxon>Racocetra</taxon>
    </lineage>
</organism>